<dbReference type="EMBL" id="JBHLTR010000017">
    <property type="protein sequence ID" value="MFC0560215.1"/>
    <property type="molecule type" value="Genomic_DNA"/>
</dbReference>
<dbReference type="Proteomes" id="UP001589833">
    <property type="component" value="Unassembled WGS sequence"/>
</dbReference>
<name>A0ABV6NHG2_9BACI</name>
<dbReference type="RefSeq" id="WP_273840319.1">
    <property type="nucleotide sequence ID" value="NZ_JAQQWT010000002.1"/>
</dbReference>
<evidence type="ECO:0000313" key="2">
    <source>
        <dbReference type="Proteomes" id="UP001589833"/>
    </source>
</evidence>
<accession>A0ABV6NHG2</accession>
<gene>
    <name evidence="1" type="ORF">ACFFH4_14335</name>
</gene>
<protein>
    <submittedName>
        <fullName evidence="1">Uncharacterized protein</fullName>
    </submittedName>
</protein>
<sequence>MTLLRYLFTCIGFIVFLSGCVETKLTAEEVITQSIEAMDDISEYAFSIESYIENENTLTV</sequence>
<comment type="caution">
    <text evidence="1">The sequence shown here is derived from an EMBL/GenBank/DDBJ whole genome shotgun (WGS) entry which is preliminary data.</text>
</comment>
<keyword evidence="2" id="KW-1185">Reference proteome</keyword>
<dbReference type="PROSITE" id="PS51257">
    <property type="entry name" value="PROKAR_LIPOPROTEIN"/>
    <property type="match status" value="1"/>
</dbReference>
<organism evidence="1 2">
    <name type="scientific">Halalkalibacter alkalisediminis</name>
    <dbReference type="NCBI Taxonomy" id="935616"/>
    <lineage>
        <taxon>Bacteria</taxon>
        <taxon>Bacillati</taxon>
        <taxon>Bacillota</taxon>
        <taxon>Bacilli</taxon>
        <taxon>Bacillales</taxon>
        <taxon>Bacillaceae</taxon>
        <taxon>Halalkalibacter</taxon>
    </lineage>
</organism>
<proteinExistence type="predicted"/>
<evidence type="ECO:0000313" key="1">
    <source>
        <dbReference type="EMBL" id="MFC0560215.1"/>
    </source>
</evidence>
<reference evidence="1 2" key="1">
    <citation type="submission" date="2024-09" db="EMBL/GenBank/DDBJ databases">
        <authorList>
            <person name="Sun Q."/>
            <person name="Mori K."/>
        </authorList>
    </citation>
    <scope>NUCLEOTIDE SEQUENCE [LARGE SCALE GENOMIC DNA]</scope>
    <source>
        <strain evidence="1 2">NCAIM B.02301</strain>
    </source>
</reference>